<name>A0AAD5U3S4_9FUNG</name>
<dbReference type="EMBL" id="JADGJW010000203">
    <property type="protein sequence ID" value="KAJ3221884.1"/>
    <property type="molecule type" value="Genomic_DNA"/>
</dbReference>
<evidence type="ECO:0000313" key="2">
    <source>
        <dbReference type="EMBL" id="KAJ3221884.1"/>
    </source>
</evidence>
<feature type="non-terminal residue" evidence="2">
    <location>
        <position position="320"/>
    </location>
</feature>
<comment type="caution">
    <text evidence="2">The sequence shown here is derived from an EMBL/GenBank/DDBJ whole genome shotgun (WGS) entry which is preliminary data.</text>
</comment>
<proteinExistence type="predicted"/>
<evidence type="ECO:0000313" key="3">
    <source>
        <dbReference type="Proteomes" id="UP001211065"/>
    </source>
</evidence>
<dbReference type="AlphaFoldDB" id="A0AAD5U3S4"/>
<organism evidence="2 3">
    <name type="scientific">Clydaea vesicula</name>
    <dbReference type="NCBI Taxonomy" id="447962"/>
    <lineage>
        <taxon>Eukaryota</taxon>
        <taxon>Fungi</taxon>
        <taxon>Fungi incertae sedis</taxon>
        <taxon>Chytridiomycota</taxon>
        <taxon>Chytridiomycota incertae sedis</taxon>
        <taxon>Chytridiomycetes</taxon>
        <taxon>Lobulomycetales</taxon>
        <taxon>Lobulomycetaceae</taxon>
        <taxon>Clydaea</taxon>
    </lineage>
</organism>
<feature type="domain" description="HNH nuclease" evidence="1">
    <location>
        <begin position="142"/>
        <end position="214"/>
    </location>
</feature>
<dbReference type="Proteomes" id="UP001211065">
    <property type="component" value="Unassembled WGS sequence"/>
</dbReference>
<protein>
    <recommendedName>
        <fullName evidence="1">HNH nuclease domain-containing protein</fullName>
    </recommendedName>
</protein>
<accession>A0AAD5U3S4</accession>
<dbReference type="Pfam" id="PF13391">
    <property type="entry name" value="HNH_2"/>
    <property type="match status" value="1"/>
</dbReference>
<evidence type="ECO:0000259" key="1">
    <source>
        <dbReference type="Pfam" id="PF13391"/>
    </source>
</evidence>
<gene>
    <name evidence="2" type="ORF">HK099_002990</name>
</gene>
<sequence length="320" mass="37512">MIWNLIVATKLNKTKLELLVEKDETFLYLDKERRELAEWLNELDKQRGKLYDSINLLYYWKNLFYDRRNLLLKEPVEYKRIEEIKALAFESGSSISKRSFESVGKTGCIYPSKQSSQSSHSSRSSKTQEEFRKSVLARDKVCIISESVEAANCEACHNVALKDKEHFDDYCKLFEISFHPFLDSDSTKRLNSVCNGILFSPSMHRLYDSHYFTILYSDGKYEFWCQNQDLLDKVMEENPGVKLLTEKNGKEVNFGDDDTKKPYKNFLKFHNLQFINKASGLKGNADPTEFKRNDSEKTLKLYSDKEDFCDDMENVSFYDE</sequence>
<reference evidence="2" key="1">
    <citation type="submission" date="2020-05" db="EMBL/GenBank/DDBJ databases">
        <title>Phylogenomic resolution of chytrid fungi.</title>
        <authorList>
            <person name="Stajich J.E."/>
            <person name="Amses K."/>
            <person name="Simmons R."/>
            <person name="Seto K."/>
            <person name="Myers J."/>
            <person name="Bonds A."/>
            <person name="Quandt C.A."/>
            <person name="Barry K."/>
            <person name="Liu P."/>
            <person name="Grigoriev I."/>
            <person name="Longcore J.E."/>
            <person name="James T.Y."/>
        </authorList>
    </citation>
    <scope>NUCLEOTIDE SEQUENCE</scope>
    <source>
        <strain evidence="2">JEL0476</strain>
    </source>
</reference>
<dbReference type="InterPro" id="IPR003615">
    <property type="entry name" value="HNH_nuc"/>
</dbReference>
<keyword evidence="3" id="KW-1185">Reference proteome</keyword>